<dbReference type="InterPro" id="IPR013611">
    <property type="entry name" value="Transp-assoc_OB_typ2"/>
</dbReference>
<keyword evidence="2" id="KW-0472">Membrane</keyword>
<dbReference type="Pfam" id="PF08402">
    <property type="entry name" value="TOBE_2"/>
    <property type="match status" value="1"/>
</dbReference>
<evidence type="ECO:0000256" key="2">
    <source>
        <dbReference type="ARBA" id="ARBA00022475"/>
    </source>
</evidence>
<comment type="caution">
    <text evidence="6">The sequence shown here is derived from an EMBL/GenBank/DDBJ whole genome shotgun (WGS) entry which is preliminary data.</text>
</comment>
<keyword evidence="4 6" id="KW-0067">ATP-binding</keyword>
<keyword evidence="3" id="KW-0547">Nucleotide-binding</keyword>
<dbReference type="Gene3D" id="3.40.50.300">
    <property type="entry name" value="P-loop containing nucleotide triphosphate hydrolases"/>
    <property type="match status" value="1"/>
</dbReference>
<dbReference type="Proteomes" id="UP000620139">
    <property type="component" value="Unassembled WGS sequence"/>
</dbReference>
<evidence type="ECO:0000256" key="3">
    <source>
        <dbReference type="ARBA" id="ARBA00022741"/>
    </source>
</evidence>
<dbReference type="PANTHER" id="PTHR43875:SF3">
    <property type="entry name" value="MALTOSE_MALTODEXTRIN IMPORT ATP-BINDING PROTEIN MALK"/>
    <property type="match status" value="1"/>
</dbReference>
<gene>
    <name evidence="6" type="ORF">I7X43_07065</name>
</gene>
<evidence type="ECO:0000256" key="1">
    <source>
        <dbReference type="ARBA" id="ARBA00022448"/>
    </source>
</evidence>
<reference evidence="6" key="1">
    <citation type="submission" date="2020-12" db="EMBL/GenBank/DDBJ databases">
        <title>The genome sequence of Inhella sp. 4Y17.</title>
        <authorList>
            <person name="Liu Y."/>
        </authorList>
    </citation>
    <scope>NUCLEOTIDE SEQUENCE</scope>
    <source>
        <strain evidence="6">4Y10</strain>
    </source>
</reference>
<dbReference type="Pfam" id="PF00005">
    <property type="entry name" value="ABC_tran"/>
    <property type="match status" value="1"/>
</dbReference>
<proteinExistence type="predicted"/>
<dbReference type="GO" id="GO:0016887">
    <property type="term" value="F:ATP hydrolysis activity"/>
    <property type="evidence" value="ECO:0007669"/>
    <property type="project" value="InterPro"/>
</dbReference>
<dbReference type="InterPro" id="IPR008995">
    <property type="entry name" value="Mo/tungstate-bd_C_term_dom"/>
</dbReference>
<keyword evidence="2" id="KW-1003">Cell membrane</keyword>
<dbReference type="GO" id="GO:1990060">
    <property type="term" value="C:maltose transport complex"/>
    <property type="evidence" value="ECO:0007669"/>
    <property type="project" value="TreeGrafter"/>
</dbReference>
<organism evidence="6 7">
    <name type="scientific">Inhella gelatinilytica</name>
    <dbReference type="NCBI Taxonomy" id="2795030"/>
    <lineage>
        <taxon>Bacteria</taxon>
        <taxon>Pseudomonadati</taxon>
        <taxon>Pseudomonadota</taxon>
        <taxon>Betaproteobacteria</taxon>
        <taxon>Burkholderiales</taxon>
        <taxon>Sphaerotilaceae</taxon>
        <taxon>Inhella</taxon>
    </lineage>
</organism>
<accession>A0A931ITT3</accession>
<dbReference type="InterPro" id="IPR003439">
    <property type="entry name" value="ABC_transporter-like_ATP-bd"/>
</dbReference>
<dbReference type="PROSITE" id="PS00211">
    <property type="entry name" value="ABC_TRANSPORTER_1"/>
    <property type="match status" value="1"/>
</dbReference>
<evidence type="ECO:0000313" key="7">
    <source>
        <dbReference type="Proteomes" id="UP000620139"/>
    </source>
</evidence>
<sequence length="342" mass="37378">MKPVIELRGLRKSFGATDILKGIDLVLDEGEFLVFVGPSGCGKSTLLRVIAGLEAAESGQVLIDGHDCTRAHPSERQLAMVFQSYALYPHMTVAQNLSFGMRMRGLSAAEIAVKLERAVRTLKLEPFLQRKPGELSGGQCQRVAIGRALVQQPRAFLFDEPLSNLDAELRLHMRVELAALHRELGSSMIYVTHDQVEAMTLADRIVVLRDGRIEQVGAPLDLYRNPANAFVAGFIGSPAINFFPAAALPTRAPAGAVQLGVRPEHWHCVNLGEPDAVPARVLHVERLGPLSYLYAETRQLGRLCLQLPGDLRVNVGEQLAVQPQPGWVYGFDAQGLRVSADK</sequence>
<dbReference type="SMART" id="SM00382">
    <property type="entry name" value="AAA"/>
    <property type="match status" value="1"/>
</dbReference>
<dbReference type="FunFam" id="3.40.50.300:FF:000042">
    <property type="entry name" value="Maltose/maltodextrin ABC transporter, ATP-binding protein"/>
    <property type="match status" value="1"/>
</dbReference>
<dbReference type="InterPro" id="IPR003593">
    <property type="entry name" value="AAA+_ATPase"/>
</dbReference>
<dbReference type="InterPro" id="IPR017871">
    <property type="entry name" value="ABC_transporter-like_CS"/>
</dbReference>
<dbReference type="GO" id="GO:0015423">
    <property type="term" value="F:ABC-type maltose transporter activity"/>
    <property type="evidence" value="ECO:0007669"/>
    <property type="project" value="TreeGrafter"/>
</dbReference>
<dbReference type="PROSITE" id="PS50893">
    <property type="entry name" value="ABC_TRANSPORTER_2"/>
    <property type="match status" value="1"/>
</dbReference>
<evidence type="ECO:0000259" key="5">
    <source>
        <dbReference type="PROSITE" id="PS50893"/>
    </source>
</evidence>
<keyword evidence="1" id="KW-0813">Transport</keyword>
<dbReference type="InterPro" id="IPR047641">
    <property type="entry name" value="ABC_transpr_MalK/UgpC-like"/>
</dbReference>
<evidence type="ECO:0000313" key="6">
    <source>
        <dbReference type="EMBL" id="MBH9552610.1"/>
    </source>
</evidence>
<dbReference type="SUPFAM" id="SSF52540">
    <property type="entry name" value="P-loop containing nucleoside triphosphate hydrolases"/>
    <property type="match status" value="1"/>
</dbReference>
<dbReference type="PANTHER" id="PTHR43875">
    <property type="entry name" value="MALTODEXTRIN IMPORT ATP-BINDING PROTEIN MSMX"/>
    <property type="match status" value="1"/>
</dbReference>
<feature type="domain" description="ABC transporter" evidence="5">
    <location>
        <begin position="5"/>
        <end position="235"/>
    </location>
</feature>
<keyword evidence="7" id="KW-1185">Reference proteome</keyword>
<dbReference type="GO" id="GO:0055052">
    <property type="term" value="C:ATP-binding cassette (ABC) transporter complex, substrate-binding subunit-containing"/>
    <property type="evidence" value="ECO:0007669"/>
    <property type="project" value="TreeGrafter"/>
</dbReference>
<dbReference type="RefSeq" id="WP_198100207.1">
    <property type="nucleotide sequence ID" value="NZ_JAEDAL010000002.1"/>
</dbReference>
<dbReference type="SUPFAM" id="SSF50331">
    <property type="entry name" value="MOP-like"/>
    <property type="match status" value="1"/>
</dbReference>
<protein>
    <submittedName>
        <fullName evidence="6">ABC transporter ATP-binding protein</fullName>
    </submittedName>
</protein>
<dbReference type="Gene3D" id="2.40.50.100">
    <property type="match status" value="1"/>
</dbReference>
<dbReference type="AlphaFoldDB" id="A0A931ITT3"/>
<evidence type="ECO:0000256" key="4">
    <source>
        <dbReference type="ARBA" id="ARBA00022840"/>
    </source>
</evidence>
<name>A0A931ITT3_9BURK</name>
<dbReference type="EMBL" id="JAEDAL010000002">
    <property type="protein sequence ID" value="MBH9552610.1"/>
    <property type="molecule type" value="Genomic_DNA"/>
</dbReference>
<dbReference type="InterPro" id="IPR027417">
    <property type="entry name" value="P-loop_NTPase"/>
</dbReference>
<dbReference type="GO" id="GO:0005524">
    <property type="term" value="F:ATP binding"/>
    <property type="evidence" value="ECO:0007669"/>
    <property type="project" value="UniProtKB-KW"/>
</dbReference>